<feature type="transmembrane region" description="Helical" evidence="8">
    <location>
        <begin position="177"/>
        <end position="197"/>
    </location>
</feature>
<evidence type="ECO:0000313" key="10">
    <source>
        <dbReference type="EMBL" id="ORZ05827.1"/>
    </source>
</evidence>
<feature type="transmembrane region" description="Helical" evidence="8">
    <location>
        <begin position="111"/>
        <end position="134"/>
    </location>
</feature>
<evidence type="ECO:0000256" key="3">
    <source>
        <dbReference type="ARBA" id="ARBA00022448"/>
    </source>
</evidence>
<feature type="transmembrane region" description="Helical" evidence="8">
    <location>
        <begin position="58"/>
        <end position="75"/>
    </location>
</feature>
<dbReference type="PRINTS" id="PR00171">
    <property type="entry name" value="SUGRTRNSPORT"/>
</dbReference>
<protein>
    <submittedName>
        <fullName evidence="10">General substrate transporter</fullName>
    </submittedName>
</protein>
<feature type="transmembrane region" description="Helical" evidence="8">
    <location>
        <begin position="12"/>
        <end position="38"/>
    </location>
</feature>
<feature type="transmembrane region" description="Helical" evidence="8">
    <location>
        <begin position="409"/>
        <end position="432"/>
    </location>
</feature>
<accession>A0A1X2HZB9</accession>
<keyword evidence="4 8" id="KW-0812">Transmembrane</keyword>
<comment type="caution">
    <text evidence="10">The sequence shown here is derived from an EMBL/GenBank/DDBJ whole genome shotgun (WGS) entry which is preliminary data.</text>
</comment>
<sequence>MSVDSVPKTHKGIYLYGVLAALGGSSVGYDTGAISGIMTMDLFAERFLGDESQSPYRSGLLVALMLLTATLGGLLSGNLCDIISRKYTILLGTWVFALGCLFEIIGTNFAMLLVGRLFVGFGQGFLTNAIPLYHAEIAHPAIRGRLITLFSATSSVGTVVGYFVTFGTNQLTNDWCWRAPFVIHLALCMVISFAYILPFSPRWLIDKGRLEEARQVLAELYQRDIDHPLVTQEFNIVLSEIQHEKAFGNRTYAELFRGTNLRRTLFALFAGNGAAFTGTSGISYYSPQIMQQAGLSATGISLVASGASNIVALISTMLTLAFIDKIGRKFVFASGAFIMASTMYIVGALFQTYHAALDAEGDIGLSNVNARNCVIAFIFIFQLAYAFSWGPVAYIYPAEILNQRTRAKGLALAYGLNWAISIFMTFVMPIFMANTIYGGYYFFGATCSLLFIGVFFMPETKGYSLEQIDRMFNPKVDLDTTHSIETTSKKSPNMSPSNEV</sequence>
<evidence type="ECO:0000256" key="5">
    <source>
        <dbReference type="ARBA" id="ARBA00022989"/>
    </source>
</evidence>
<comment type="similarity">
    <text evidence="2 7">Belongs to the major facilitator superfamily. Sugar transporter (TC 2.A.1.1) family.</text>
</comment>
<keyword evidence="6 8" id="KW-0472">Membrane</keyword>
<feature type="transmembrane region" description="Helical" evidence="8">
    <location>
        <begin position="265"/>
        <end position="285"/>
    </location>
</feature>
<dbReference type="Pfam" id="PF00083">
    <property type="entry name" value="Sugar_tr"/>
    <property type="match status" value="1"/>
</dbReference>
<dbReference type="SUPFAM" id="SSF103473">
    <property type="entry name" value="MFS general substrate transporter"/>
    <property type="match status" value="1"/>
</dbReference>
<dbReference type="InterPro" id="IPR036259">
    <property type="entry name" value="MFS_trans_sf"/>
</dbReference>
<dbReference type="STRING" id="90262.A0A1X2HZB9"/>
<evidence type="ECO:0000256" key="6">
    <source>
        <dbReference type="ARBA" id="ARBA00023136"/>
    </source>
</evidence>
<keyword evidence="3 7" id="KW-0813">Transport</keyword>
<dbReference type="OrthoDB" id="4142200at2759"/>
<gene>
    <name evidence="10" type="ORF">BCR42DRAFT_337663</name>
</gene>
<proteinExistence type="inferred from homology"/>
<dbReference type="NCBIfam" id="TIGR00879">
    <property type="entry name" value="SP"/>
    <property type="match status" value="1"/>
</dbReference>
<dbReference type="Gene3D" id="1.20.1250.20">
    <property type="entry name" value="MFS general substrate transporter like domains"/>
    <property type="match status" value="1"/>
</dbReference>
<evidence type="ECO:0000256" key="2">
    <source>
        <dbReference type="ARBA" id="ARBA00010992"/>
    </source>
</evidence>
<dbReference type="InterPro" id="IPR020846">
    <property type="entry name" value="MFS_dom"/>
</dbReference>
<reference evidence="10 11" key="1">
    <citation type="submission" date="2016-07" db="EMBL/GenBank/DDBJ databases">
        <title>Pervasive Adenine N6-methylation of Active Genes in Fungi.</title>
        <authorList>
            <consortium name="DOE Joint Genome Institute"/>
            <person name="Mondo S.J."/>
            <person name="Dannebaum R.O."/>
            <person name="Kuo R.C."/>
            <person name="Labutti K."/>
            <person name="Haridas S."/>
            <person name="Kuo A."/>
            <person name="Salamov A."/>
            <person name="Ahrendt S.R."/>
            <person name="Lipzen A."/>
            <person name="Sullivan W."/>
            <person name="Andreopoulos W.B."/>
            <person name="Clum A."/>
            <person name="Lindquist E."/>
            <person name="Daum C."/>
            <person name="Ramamoorthy G.K."/>
            <person name="Gryganskyi A."/>
            <person name="Culley D."/>
            <person name="Magnuson J.K."/>
            <person name="James T.Y."/>
            <person name="O'Malley M.A."/>
            <person name="Stajich J.E."/>
            <person name="Spatafora J.W."/>
            <person name="Visel A."/>
            <person name="Grigoriev I.V."/>
        </authorList>
    </citation>
    <scope>NUCLEOTIDE SEQUENCE [LARGE SCALE GENOMIC DNA]</scope>
    <source>
        <strain evidence="10 11">NRRL 1336</strain>
    </source>
</reference>
<evidence type="ECO:0000256" key="7">
    <source>
        <dbReference type="RuleBase" id="RU003346"/>
    </source>
</evidence>
<dbReference type="PROSITE" id="PS50850">
    <property type="entry name" value="MFS"/>
    <property type="match status" value="1"/>
</dbReference>
<keyword evidence="11" id="KW-1185">Reference proteome</keyword>
<comment type="subcellular location">
    <subcellularLocation>
        <location evidence="1">Membrane</location>
        <topology evidence="1">Multi-pass membrane protein</topology>
    </subcellularLocation>
</comment>
<feature type="transmembrane region" description="Helical" evidence="8">
    <location>
        <begin position="438"/>
        <end position="457"/>
    </location>
</feature>
<dbReference type="GO" id="GO:0005351">
    <property type="term" value="F:carbohydrate:proton symporter activity"/>
    <property type="evidence" value="ECO:0007669"/>
    <property type="project" value="TreeGrafter"/>
</dbReference>
<dbReference type="PROSITE" id="PS00216">
    <property type="entry name" value="SUGAR_TRANSPORT_1"/>
    <property type="match status" value="1"/>
</dbReference>
<evidence type="ECO:0000256" key="1">
    <source>
        <dbReference type="ARBA" id="ARBA00004141"/>
    </source>
</evidence>
<evidence type="ECO:0000256" key="4">
    <source>
        <dbReference type="ARBA" id="ARBA00022692"/>
    </source>
</evidence>
<feature type="domain" description="Major facilitator superfamily (MFS) profile" evidence="9">
    <location>
        <begin position="16"/>
        <end position="462"/>
    </location>
</feature>
<dbReference type="InterPro" id="IPR005829">
    <property type="entry name" value="Sugar_transporter_CS"/>
</dbReference>
<feature type="transmembrane region" description="Helical" evidence="8">
    <location>
        <begin position="146"/>
        <end position="165"/>
    </location>
</feature>
<dbReference type="PANTHER" id="PTHR48022:SF2">
    <property type="entry name" value="PLASTIDIC GLUCOSE TRANSPORTER 4"/>
    <property type="match status" value="1"/>
</dbReference>
<dbReference type="PROSITE" id="PS00217">
    <property type="entry name" value="SUGAR_TRANSPORT_2"/>
    <property type="match status" value="1"/>
</dbReference>
<evidence type="ECO:0000313" key="11">
    <source>
        <dbReference type="Proteomes" id="UP000193560"/>
    </source>
</evidence>
<dbReference type="EMBL" id="MCGE01000042">
    <property type="protein sequence ID" value="ORZ05827.1"/>
    <property type="molecule type" value="Genomic_DNA"/>
</dbReference>
<feature type="transmembrane region" description="Helical" evidence="8">
    <location>
        <begin position="330"/>
        <end position="354"/>
    </location>
</feature>
<dbReference type="FunFam" id="1.20.1250.20:FF:000134">
    <property type="entry name" value="MFS sugar transporter protein"/>
    <property type="match status" value="1"/>
</dbReference>
<dbReference type="InterPro" id="IPR005828">
    <property type="entry name" value="MFS_sugar_transport-like"/>
</dbReference>
<dbReference type="InterPro" id="IPR050360">
    <property type="entry name" value="MFS_Sugar_Transporters"/>
</dbReference>
<name>A0A1X2HZB9_9FUNG</name>
<evidence type="ECO:0000259" key="9">
    <source>
        <dbReference type="PROSITE" id="PS50850"/>
    </source>
</evidence>
<dbReference type="AlphaFoldDB" id="A0A1X2HZB9"/>
<feature type="transmembrane region" description="Helical" evidence="8">
    <location>
        <begin position="297"/>
        <end position="323"/>
    </location>
</feature>
<feature type="transmembrane region" description="Helical" evidence="8">
    <location>
        <begin position="87"/>
        <end position="105"/>
    </location>
</feature>
<organism evidence="10 11">
    <name type="scientific">Absidia repens</name>
    <dbReference type="NCBI Taxonomy" id="90262"/>
    <lineage>
        <taxon>Eukaryota</taxon>
        <taxon>Fungi</taxon>
        <taxon>Fungi incertae sedis</taxon>
        <taxon>Mucoromycota</taxon>
        <taxon>Mucoromycotina</taxon>
        <taxon>Mucoromycetes</taxon>
        <taxon>Mucorales</taxon>
        <taxon>Cunninghamellaceae</taxon>
        <taxon>Absidia</taxon>
    </lineage>
</organism>
<dbReference type="Proteomes" id="UP000193560">
    <property type="component" value="Unassembled WGS sequence"/>
</dbReference>
<keyword evidence="5 8" id="KW-1133">Transmembrane helix</keyword>
<dbReference type="GO" id="GO:0016020">
    <property type="term" value="C:membrane"/>
    <property type="evidence" value="ECO:0007669"/>
    <property type="project" value="UniProtKB-SubCell"/>
</dbReference>
<evidence type="ECO:0000256" key="8">
    <source>
        <dbReference type="SAM" id="Phobius"/>
    </source>
</evidence>
<feature type="transmembrane region" description="Helical" evidence="8">
    <location>
        <begin position="374"/>
        <end position="397"/>
    </location>
</feature>
<dbReference type="PANTHER" id="PTHR48022">
    <property type="entry name" value="PLASTIDIC GLUCOSE TRANSPORTER 4"/>
    <property type="match status" value="1"/>
</dbReference>
<dbReference type="InterPro" id="IPR003663">
    <property type="entry name" value="Sugar/inositol_transpt"/>
</dbReference>